<reference evidence="2 3" key="1">
    <citation type="submission" date="2018-04" db="EMBL/GenBank/DDBJ databases">
        <title>Genomic Encyclopedia of Type Strains, Phase IV (KMG-IV): sequencing the most valuable type-strain genomes for metagenomic binning, comparative biology and taxonomic classification.</title>
        <authorList>
            <person name="Goeker M."/>
        </authorList>
    </citation>
    <scope>NUCLEOTIDE SEQUENCE [LARGE SCALE GENOMIC DNA]</scope>
    <source>
        <strain evidence="2 3">DSM 20705</strain>
    </source>
</reference>
<accession>A0A2U1E3C5</accession>
<keyword evidence="3" id="KW-1185">Reference proteome</keyword>
<dbReference type="AlphaFoldDB" id="A0A2U1E3C5"/>
<keyword evidence="1" id="KW-0472">Membrane</keyword>
<keyword evidence="1" id="KW-1133">Transmembrane helix</keyword>
<proteinExistence type="predicted"/>
<evidence type="ECO:0000313" key="3">
    <source>
        <dbReference type="Proteomes" id="UP000245793"/>
    </source>
</evidence>
<feature type="transmembrane region" description="Helical" evidence="1">
    <location>
        <begin position="89"/>
        <end position="110"/>
    </location>
</feature>
<organism evidence="2 3">
    <name type="scientific">Ezakiella coagulans</name>
    <dbReference type="NCBI Taxonomy" id="46507"/>
    <lineage>
        <taxon>Bacteria</taxon>
        <taxon>Bacillati</taxon>
        <taxon>Bacillota</taxon>
        <taxon>Tissierellia</taxon>
        <taxon>Ezakiella</taxon>
    </lineage>
</organism>
<name>A0A2U1E3C5_9FIRM</name>
<dbReference type="Proteomes" id="UP000245793">
    <property type="component" value="Unassembled WGS sequence"/>
</dbReference>
<dbReference type="EMBL" id="QEKV01000005">
    <property type="protein sequence ID" value="PVY94395.1"/>
    <property type="molecule type" value="Genomic_DNA"/>
</dbReference>
<sequence length="176" mass="20658">MDIKIERLKQKLNEEVRDLYFDKEKNFFEKHFKFLAKRFDAAKEKALEEVLDEAFISKDESYEENLLKTVANLGVSLEFKYKFIRVGSVVGPMIRMLLPILLSFGALLLTINSIEDINIKYLFGMSIPTFLTYFITISVIGIAVGVFYTKMRNKRKFAIYIKERLKYEILKLKDAE</sequence>
<gene>
    <name evidence="2" type="ORF">C7381_105101</name>
</gene>
<comment type="caution">
    <text evidence="2">The sequence shown here is derived from an EMBL/GenBank/DDBJ whole genome shotgun (WGS) entry which is preliminary data.</text>
</comment>
<protein>
    <submittedName>
        <fullName evidence="2">Uncharacterized protein</fullName>
    </submittedName>
</protein>
<dbReference type="RefSeq" id="WP_116480174.1">
    <property type="nucleotide sequence ID" value="NZ_CAUPJO010000008.1"/>
</dbReference>
<evidence type="ECO:0000313" key="2">
    <source>
        <dbReference type="EMBL" id="PVY94395.1"/>
    </source>
</evidence>
<evidence type="ECO:0000256" key="1">
    <source>
        <dbReference type="SAM" id="Phobius"/>
    </source>
</evidence>
<keyword evidence="1" id="KW-0812">Transmembrane</keyword>
<feature type="transmembrane region" description="Helical" evidence="1">
    <location>
        <begin position="130"/>
        <end position="148"/>
    </location>
</feature>